<evidence type="ECO:0000256" key="3">
    <source>
        <dbReference type="ARBA" id="ARBA00022801"/>
    </source>
</evidence>
<comment type="caution">
    <text evidence="6">Lacks conserved residue(s) required for the propagation of feature annotation.</text>
</comment>
<evidence type="ECO:0000313" key="9">
    <source>
        <dbReference type="EMBL" id="KGF46362.1"/>
    </source>
</evidence>
<evidence type="ECO:0000256" key="4">
    <source>
        <dbReference type="ARBA" id="ARBA00022833"/>
    </source>
</evidence>
<evidence type="ECO:0000256" key="5">
    <source>
        <dbReference type="ARBA" id="ARBA00023049"/>
    </source>
</evidence>
<feature type="transmembrane region" description="Helical" evidence="7">
    <location>
        <begin position="7"/>
        <end position="25"/>
    </location>
</feature>
<keyword evidence="3" id="KW-0378">Hydrolase</keyword>
<dbReference type="PROSITE" id="PS51864">
    <property type="entry name" value="ASTACIN"/>
    <property type="match status" value="1"/>
</dbReference>
<accession>A0A096BUG0</accession>
<dbReference type="InterPro" id="IPR001506">
    <property type="entry name" value="Peptidase_M12A"/>
</dbReference>
<keyword evidence="7" id="KW-1133">Transmembrane helix</keyword>
<keyword evidence="7" id="KW-0472">Membrane</keyword>
<dbReference type="AlphaFoldDB" id="A0A096BUG0"/>
<dbReference type="Gene3D" id="3.40.390.10">
    <property type="entry name" value="Collagenase (Catalytic Domain)"/>
    <property type="match status" value="1"/>
</dbReference>
<evidence type="ECO:0000256" key="2">
    <source>
        <dbReference type="ARBA" id="ARBA00022723"/>
    </source>
</evidence>
<organism evidence="9 10">
    <name type="scientific">Prevotella disiens DNF00882</name>
    <dbReference type="NCBI Taxonomy" id="1401075"/>
    <lineage>
        <taxon>Bacteria</taxon>
        <taxon>Pseudomonadati</taxon>
        <taxon>Bacteroidota</taxon>
        <taxon>Bacteroidia</taxon>
        <taxon>Bacteroidales</taxon>
        <taxon>Prevotellaceae</taxon>
        <taxon>Prevotella</taxon>
    </lineage>
</organism>
<keyword evidence="5" id="KW-0482">Metalloprotease</keyword>
<evidence type="ECO:0000256" key="6">
    <source>
        <dbReference type="PROSITE-ProRule" id="PRU01211"/>
    </source>
</evidence>
<protein>
    <submittedName>
        <fullName evidence="9">Peptidase M12</fullName>
    </submittedName>
</protein>
<dbReference type="GO" id="GO:0006508">
    <property type="term" value="P:proteolysis"/>
    <property type="evidence" value="ECO:0007669"/>
    <property type="project" value="UniProtKB-KW"/>
</dbReference>
<evidence type="ECO:0000313" key="10">
    <source>
        <dbReference type="Proteomes" id="UP000029538"/>
    </source>
</evidence>
<dbReference type="RefSeq" id="WP_004348468.1">
    <property type="nucleotide sequence ID" value="NZ_JRNR01000143.1"/>
</dbReference>
<sequence length="361" mass="40727">MRTNNRINVAIIIIMTALSGVMITSCSNEEATPTVESQSVEHVAYVATLSQEQQVLLASTGSPYGEIPQKDAWSSIIAPSISACWGVFDDPRISASTRAMGIWGSYPAQYWTMLRVKMLKLPMKIKDGAILAIDEIEEQTNVRFYNSIEDQEFFEPYHIKLPNIAVRMDAGREGSGSYGLVGGEQYINVPTWLENADANEIKRFFLHAFCNAAGMFNEQQRPDRDNYVKIYLENVKDNCKSAFDKIKSNYTTMGNFDTSSITLASSKDFSKNGSNTITTKTGLDIAINYTLSTQDKLFLNSHYLPYIARKDNYTELDKNVYNQYGKLLTEEERLQLQNQINSQRGLYGEPPVEGRLTRVAW</sequence>
<dbReference type="Proteomes" id="UP000029538">
    <property type="component" value="Unassembled WGS sequence"/>
</dbReference>
<feature type="domain" description="Peptidase M12A" evidence="8">
    <location>
        <begin position="98"/>
        <end position="306"/>
    </location>
</feature>
<keyword evidence="4" id="KW-0862">Zinc</keyword>
<dbReference type="GO" id="GO:0046872">
    <property type="term" value="F:metal ion binding"/>
    <property type="evidence" value="ECO:0007669"/>
    <property type="project" value="UniProtKB-KW"/>
</dbReference>
<reference evidence="9 10" key="1">
    <citation type="submission" date="2014-07" db="EMBL/GenBank/DDBJ databases">
        <authorList>
            <person name="McCorrison J."/>
            <person name="Sanka R."/>
            <person name="Torralba M."/>
            <person name="Gillis M."/>
            <person name="Haft D.H."/>
            <person name="Methe B."/>
            <person name="Sutton G."/>
            <person name="Nelson K.E."/>
        </authorList>
    </citation>
    <scope>NUCLEOTIDE SEQUENCE [LARGE SCALE GENOMIC DNA]</scope>
    <source>
        <strain evidence="9 10">DNF00882</strain>
    </source>
</reference>
<keyword evidence="2" id="KW-0479">Metal-binding</keyword>
<dbReference type="EMBL" id="JRNR01000143">
    <property type="protein sequence ID" value="KGF46362.1"/>
    <property type="molecule type" value="Genomic_DNA"/>
</dbReference>
<dbReference type="PANTHER" id="PTHR10127:SF780">
    <property type="entry name" value="METALLOENDOPEPTIDASE"/>
    <property type="match status" value="1"/>
</dbReference>
<keyword evidence="1" id="KW-0645">Protease</keyword>
<dbReference type="GO" id="GO:0004222">
    <property type="term" value="F:metalloendopeptidase activity"/>
    <property type="evidence" value="ECO:0007669"/>
    <property type="project" value="InterPro"/>
</dbReference>
<proteinExistence type="predicted"/>
<dbReference type="PROSITE" id="PS51257">
    <property type="entry name" value="PROKAR_LIPOPROTEIN"/>
    <property type="match status" value="1"/>
</dbReference>
<keyword evidence="7" id="KW-0812">Transmembrane</keyword>
<evidence type="ECO:0000256" key="1">
    <source>
        <dbReference type="ARBA" id="ARBA00022670"/>
    </source>
</evidence>
<evidence type="ECO:0000256" key="7">
    <source>
        <dbReference type="SAM" id="Phobius"/>
    </source>
</evidence>
<dbReference type="GeneID" id="93331003"/>
<dbReference type="SUPFAM" id="SSF55486">
    <property type="entry name" value="Metalloproteases ('zincins'), catalytic domain"/>
    <property type="match status" value="1"/>
</dbReference>
<comment type="caution">
    <text evidence="9">The sequence shown here is derived from an EMBL/GenBank/DDBJ whole genome shotgun (WGS) entry which is preliminary data.</text>
</comment>
<dbReference type="PANTHER" id="PTHR10127">
    <property type="entry name" value="DISCOIDIN, CUB, EGF, LAMININ , AND ZINC METALLOPROTEASE DOMAIN CONTAINING"/>
    <property type="match status" value="1"/>
</dbReference>
<gene>
    <name evidence="9" type="ORF">HMPREF0654_11455</name>
</gene>
<dbReference type="Pfam" id="PF01400">
    <property type="entry name" value="Astacin"/>
    <property type="match status" value="1"/>
</dbReference>
<name>A0A096BUG0_9BACT</name>
<evidence type="ECO:0000259" key="8">
    <source>
        <dbReference type="PROSITE" id="PS51864"/>
    </source>
</evidence>
<dbReference type="InterPro" id="IPR024079">
    <property type="entry name" value="MetalloPept_cat_dom_sf"/>
</dbReference>